<dbReference type="CDD" id="cd01335">
    <property type="entry name" value="Radical_SAM"/>
    <property type="match status" value="1"/>
</dbReference>
<keyword evidence="4" id="KW-0408">Iron</keyword>
<evidence type="ECO:0000313" key="8">
    <source>
        <dbReference type="Proteomes" id="UP000427906"/>
    </source>
</evidence>
<evidence type="ECO:0000256" key="4">
    <source>
        <dbReference type="ARBA" id="ARBA00023004"/>
    </source>
</evidence>
<dbReference type="SFLD" id="SFLDG01095">
    <property type="entry name" value="Uncharacterised_Radical_SAM_Su"/>
    <property type="match status" value="1"/>
</dbReference>
<proteinExistence type="predicted"/>
<evidence type="ECO:0000259" key="6">
    <source>
        <dbReference type="PROSITE" id="PS51918"/>
    </source>
</evidence>
<dbReference type="GO" id="GO:0051536">
    <property type="term" value="F:iron-sulfur cluster binding"/>
    <property type="evidence" value="ECO:0007669"/>
    <property type="project" value="UniProtKB-KW"/>
</dbReference>
<dbReference type="Proteomes" id="UP000427906">
    <property type="component" value="Chromosome"/>
</dbReference>
<evidence type="ECO:0000313" key="7">
    <source>
        <dbReference type="EMBL" id="BBO67524.1"/>
    </source>
</evidence>
<dbReference type="Pfam" id="PF04055">
    <property type="entry name" value="Radical_SAM"/>
    <property type="match status" value="1"/>
</dbReference>
<dbReference type="RefSeq" id="WP_155315777.1">
    <property type="nucleotide sequence ID" value="NZ_AP021874.1"/>
</dbReference>
<name>A0A5K7YME1_9BACT</name>
<dbReference type="Gene3D" id="3.20.20.70">
    <property type="entry name" value="Aldolase class I"/>
    <property type="match status" value="1"/>
</dbReference>
<keyword evidence="8" id="KW-1185">Reference proteome</keyword>
<dbReference type="InterPro" id="IPR058240">
    <property type="entry name" value="rSAM_sf"/>
</dbReference>
<evidence type="ECO:0000256" key="5">
    <source>
        <dbReference type="ARBA" id="ARBA00023014"/>
    </source>
</evidence>
<dbReference type="InterPro" id="IPR051198">
    <property type="entry name" value="BchE-like"/>
</dbReference>
<gene>
    <name evidence="7" type="ORF">DSCA_14540</name>
</gene>
<dbReference type="GO" id="GO:0003824">
    <property type="term" value="F:catalytic activity"/>
    <property type="evidence" value="ECO:0007669"/>
    <property type="project" value="InterPro"/>
</dbReference>
<dbReference type="GO" id="GO:0046872">
    <property type="term" value="F:metal ion binding"/>
    <property type="evidence" value="ECO:0007669"/>
    <property type="project" value="UniProtKB-KW"/>
</dbReference>
<evidence type="ECO:0000256" key="3">
    <source>
        <dbReference type="ARBA" id="ARBA00022723"/>
    </source>
</evidence>
<organism evidence="7 8">
    <name type="scientific">Desulfosarcina alkanivorans</name>
    <dbReference type="NCBI Taxonomy" id="571177"/>
    <lineage>
        <taxon>Bacteria</taxon>
        <taxon>Pseudomonadati</taxon>
        <taxon>Thermodesulfobacteriota</taxon>
        <taxon>Desulfobacteria</taxon>
        <taxon>Desulfobacterales</taxon>
        <taxon>Desulfosarcinaceae</taxon>
        <taxon>Desulfosarcina</taxon>
    </lineage>
</organism>
<dbReference type="SMART" id="SM00729">
    <property type="entry name" value="Elp3"/>
    <property type="match status" value="1"/>
</dbReference>
<dbReference type="OrthoDB" id="5470216at2"/>
<dbReference type="KEGG" id="dalk:DSCA_14540"/>
<dbReference type="SFLD" id="SFLDG01082">
    <property type="entry name" value="B12-binding_domain_containing"/>
    <property type="match status" value="1"/>
</dbReference>
<accession>A0A5K7YME1</accession>
<reference evidence="7 8" key="1">
    <citation type="submission" date="2019-11" db="EMBL/GenBank/DDBJ databases">
        <title>Comparative genomics of hydrocarbon-degrading Desulfosarcina strains.</title>
        <authorList>
            <person name="Watanabe M."/>
            <person name="Kojima H."/>
            <person name="Fukui M."/>
        </authorList>
    </citation>
    <scope>NUCLEOTIDE SEQUENCE [LARGE SCALE GENOMIC DNA]</scope>
    <source>
        <strain evidence="7 8">PL12</strain>
    </source>
</reference>
<dbReference type="AlphaFoldDB" id="A0A5K7YME1"/>
<keyword evidence="2" id="KW-0949">S-adenosyl-L-methionine</keyword>
<sequence>MQYEGPIYRPPSEANSLLVQATIGCPHNRCTFCMVYKSGPPYRERPVADIIADLDHARRRHGGGVRRLFFPAGNTIAMETDALCRICAHAHHLFPHLERITVYGSSQYLHKKGPDDLKRLADAGLNRVHVGLESGDDVILRLIKKGTTAGQQIEAGRWTMDAGIQLSLYVILGIGGEARSLAHATRTADVLNRIAPDFIRLRTFVPKINTPMLRMVQSGAFTMLGPHGVLGEAATIVRLLDGPSRLTSDHYTNYINLEGTLPGCRNRLLAQIDRALRRPETDFRPFFIGDQ</sequence>
<comment type="cofactor">
    <cofactor evidence="1">
        <name>[4Fe-4S] cluster</name>
        <dbReference type="ChEBI" id="CHEBI:49883"/>
    </cofactor>
</comment>
<evidence type="ECO:0000256" key="1">
    <source>
        <dbReference type="ARBA" id="ARBA00001966"/>
    </source>
</evidence>
<keyword evidence="5" id="KW-0411">Iron-sulfur</keyword>
<dbReference type="InterPro" id="IPR013785">
    <property type="entry name" value="Aldolase_TIM"/>
</dbReference>
<dbReference type="InterPro" id="IPR006638">
    <property type="entry name" value="Elp3/MiaA/NifB-like_rSAM"/>
</dbReference>
<evidence type="ECO:0000256" key="2">
    <source>
        <dbReference type="ARBA" id="ARBA00022691"/>
    </source>
</evidence>
<dbReference type="PROSITE" id="PS51918">
    <property type="entry name" value="RADICAL_SAM"/>
    <property type="match status" value="1"/>
</dbReference>
<dbReference type="EMBL" id="AP021874">
    <property type="protein sequence ID" value="BBO67524.1"/>
    <property type="molecule type" value="Genomic_DNA"/>
</dbReference>
<protein>
    <submittedName>
        <fullName evidence="7">Radical SAM protein</fullName>
    </submittedName>
</protein>
<dbReference type="InterPro" id="IPR007197">
    <property type="entry name" value="rSAM"/>
</dbReference>
<keyword evidence="3" id="KW-0479">Metal-binding</keyword>
<dbReference type="PANTHER" id="PTHR43409:SF4">
    <property type="entry name" value="RADICAL SAM SUPERFAMILY PROTEIN"/>
    <property type="match status" value="1"/>
</dbReference>
<dbReference type="PANTHER" id="PTHR43409">
    <property type="entry name" value="ANAEROBIC MAGNESIUM-PROTOPORPHYRIN IX MONOMETHYL ESTER CYCLASE-RELATED"/>
    <property type="match status" value="1"/>
</dbReference>
<dbReference type="SUPFAM" id="SSF102114">
    <property type="entry name" value="Radical SAM enzymes"/>
    <property type="match status" value="1"/>
</dbReference>
<feature type="domain" description="Radical SAM core" evidence="6">
    <location>
        <begin position="9"/>
        <end position="243"/>
    </location>
</feature>
<dbReference type="SFLD" id="SFLDS00029">
    <property type="entry name" value="Radical_SAM"/>
    <property type="match status" value="1"/>
</dbReference>